<organism evidence="6 7">
    <name type="scientific">Pandoraea captiosa</name>
    <dbReference type="NCBI Taxonomy" id="2508302"/>
    <lineage>
        <taxon>Bacteria</taxon>
        <taxon>Pseudomonadati</taxon>
        <taxon>Pseudomonadota</taxon>
        <taxon>Betaproteobacteria</taxon>
        <taxon>Burkholderiales</taxon>
        <taxon>Burkholderiaceae</taxon>
        <taxon>Pandoraea</taxon>
    </lineage>
</organism>
<keyword evidence="2" id="KW-0648">Protein biosynthesis</keyword>
<keyword evidence="4" id="KW-1133">Transmembrane helix</keyword>
<evidence type="ECO:0000259" key="5">
    <source>
        <dbReference type="Pfam" id="PF04073"/>
    </source>
</evidence>
<dbReference type="InterPro" id="IPR004369">
    <property type="entry name" value="Prolyl-tRNA_editing_YbaK/EbsC"/>
</dbReference>
<evidence type="ECO:0000256" key="4">
    <source>
        <dbReference type="SAM" id="Phobius"/>
    </source>
</evidence>
<comment type="similarity">
    <text evidence="1">Belongs to the prolyl-tRNA editing family. YbaK/EbsC subfamily.</text>
</comment>
<evidence type="ECO:0000313" key="6">
    <source>
        <dbReference type="EMBL" id="VVE66316.1"/>
    </source>
</evidence>
<dbReference type="Gene3D" id="3.90.960.10">
    <property type="entry name" value="YbaK/aminoacyl-tRNA synthetase-associated domain"/>
    <property type="match status" value="1"/>
</dbReference>
<dbReference type="Pfam" id="PF04073">
    <property type="entry name" value="tRNA_edit"/>
    <property type="match status" value="1"/>
</dbReference>
<dbReference type="InterPro" id="IPR036754">
    <property type="entry name" value="YbaK/aa-tRNA-synt-asso_dom_sf"/>
</dbReference>
<evidence type="ECO:0000256" key="1">
    <source>
        <dbReference type="ARBA" id="ARBA00009798"/>
    </source>
</evidence>
<name>A0A5E4ZZ78_9BURK</name>
<feature type="domain" description="YbaK/aminoacyl-tRNA synthetase-associated" evidence="5">
    <location>
        <begin position="93"/>
        <end position="203"/>
    </location>
</feature>
<dbReference type="PANTHER" id="PTHR30411">
    <property type="entry name" value="CYTOPLASMIC PROTEIN"/>
    <property type="match status" value="1"/>
</dbReference>
<evidence type="ECO:0000313" key="7">
    <source>
        <dbReference type="Proteomes" id="UP000414136"/>
    </source>
</evidence>
<dbReference type="AlphaFoldDB" id="A0A5E4ZZ78"/>
<dbReference type="Proteomes" id="UP000414136">
    <property type="component" value="Unassembled WGS sequence"/>
</dbReference>
<dbReference type="GO" id="GO:0016829">
    <property type="term" value="F:lyase activity"/>
    <property type="evidence" value="ECO:0007669"/>
    <property type="project" value="UniProtKB-KW"/>
</dbReference>
<feature type="transmembrane region" description="Helical" evidence="4">
    <location>
        <begin position="33"/>
        <end position="53"/>
    </location>
</feature>
<protein>
    <submittedName>
        <fullName evidence="6">Aminoacyl-tRNA deacylase</fullName>
    </submittedName>
</protein>
<proteinExistence type="inferred from homology"/>
<sequence>MRDEAIAYNPYITEFDGRPIGRRSRFVFTAPDAALYGFPVGSVPLLTAFCVFYDMKSKATAETPATKQLREAKVAFRNHFYEYQEHGGTRVSSEALQVPEHEVIKTLVMEDEDGNPLIVLMHGDRQVSTKSLARQAGRKRIEPCKPEVANRHSGFLVGGTSPFGTRKRMPIYMEASILELPEIYINGGRRGYLVSMAPAEIVRVLAPTLVNVALAD</sequence>
<keyword evidence="3" id="KW-0456">Lyase</keyword>
<dbReference type="GO" id="GO:0002161">
    <property type="term" value="F:aminoacyl-tRNA deacylase activity"/>
    <property type="evidence" value="ECO:0007669"/>
    <property type="project" value="InterPro"/>
</dbReference>
<gene>
    <name evidence="6" type="ORF">PCA31118_02178</name>
</gene>
<dbReference type="EMBL" id="CABPSQ010000003">
    <property type="protein sequence ID" value="VVE66316.1"/>
    <property type="molecule type" value="Genomic_DNA"/>
</dbReference>
<dbReference type="CDD" id="cd00002">
    <property type="entry name" value="YbaK_deacylase"/>
    <property type="match status" value="1"/>
</dbReference>
<evidence type="ECO:0000256" key="2">
    <source>
        <dbReference type="ARBA" id="ARBA00022917"/>
    </source>
</evidence>
<keyword evidence="7" id="KW-1185">Reference proteome</keyword>
<dbReference type="GO" id="GO:0006412">
    <property type="term" value="P:translation"/>
    <property type="evidence" value="ECO:0007669"/>
    <property type="project" value="UniProtKB-KW"/>
</dbReference>
<dbReference type="SUPFAM" id="SSF55826">
    <property type="entry name" value="YbaK/ProRS associated domain"/>
    <property type="match status" value="1"/>
</dbReference>
<dbReference type="InterPro" id="IPR007214">
    <property type="entry name" value="YbaK/aa-tRNA-synth-assoc-dom"/>
</dbReference>
<evidence type="ECO:0000256" key="3">
    <source>
        <dbReference type="ARBA" id="ARBA00023239"/>
    </source>
</evidence>
<accession>A0A5E4ZZ78</accession>
<keyword evidence="4" id="KW-0472">Membrane</keyword>
<reference evidence="6 7" key="1">
    <citation type="submission" date="2019-08" db="EMBL/GenBank/DDBJ databases">
        <authorList>
            <person name="Peeters C."/>
        </authorList>
    </citation>
    <scope>NUCLEOTIDE SEQUENCE [LARGE SCALE GENOMIC DNA]</scope>
    <source>
        <strain evidence="6 7">LMG 31118</strain>
    </source>
</reference>
<keyword evidence="4" id="KW-0812">Transmembrane</keyword>
<dbReference type="PANTHER" id="PTHR30411:SF0">
    <property type="entry name" value="CYS-TRNA(PRO)_CYS-TRNA(CYS) DEACYLASE YBAK"/>
    <property type="match status" value="1"/>
</dbReference>